<dbReference type="Gene3D" id="3.40.50.720">
    <property type="entry name" value="NAD(P)-binding Rossmann-like Domain"/>
    <property type="match status" value="1"/>
</dbReference>
<dbReference type="InterPro" id="IPR000683">
    <property type="entry name" value="Gfo/Idh/MocA-like_OxRdtase_N"/>
</dbReference>
<evidence type="ECO:0000313" key="6">
    <source>
        <dbReference type="Proteomes" id="UP000286931"/>
    </source>
</evidence>
<comment type="similarity">
    <text evidence="1">Belongs to the Gfo/Idh/MocA family.</text>
</comment>
<dbReference type="OrthoDB" id="179913at2"/>
<feature type="domain" description="Gfo/Idh/MocA-like oxidoreductase N-terminal" evidence="3">
    <location>
        <begin position="4"/>
        <end position="122"/>
    </location>
</feature>
<feature type="domain" description="GFO/IDH/MocA-like oxidoreductase" evidence="4">
    <location>
        <begin position="134"/>
        <end position="255"/>
    </location>
</feature>
<dbReference type="RefSeq" id="WP_126641803.1">
    <property type="nucleotide sequence ID" value="NZ_BIFH01000036.1"/>
</dbReference>
<dbReference type="Proteomes" id="UP000286931">
    <property type="component" value="Unassembled WGS sequence"/>
</dbReference>
<dbReference type="EMBL" id="BIFH01000036">
    <property type="protein sequence ID" value="GCE00065.1"/>
    <property type="molecule type" value="Genomic_DNA"/>
</dbReference>
<dbReference type="PANTHER" id="PTHR22604:SF105">
    <property type="entry name" value="TRANS-1,2-DIHYDROBENZENE-1,2-DIOL DEHYDROGENASE"/>
    <property type="match status" value="1"/>
</dbReference>
<evidence type="ECO:0000313" key="5">
    <source>
        <dbReference type="EMBL" id="GCE00065.1"/>
    </source>
</evidence>
<keyword evidence="6" id="KW-1185">Reference proteome</keyword>
<dbReference type="Gene3D" id="3.30.360.10">
    <property type="entry name" value="Dihydrodipicolinate Reductase, domain 2"/>
    <property type="match status" value="1"/>
</dbReference>
<sequence length="341" mass="37549">MKRIRIGILGAARIAPAALVRPARLIPEVRVAAIAAREPARADAFARRQGVPRVHATYAELIADPELDAVYIPLPNGLHAHWTIRALAAGKHVLCEKPMAANEAEAREIADAAERAGLVAMEAFHYRYHPLAGRMREIVDDGELGEIRRIDTSMCFPLPLPGDIRYRYDLAGGSLMDAGCYAVHLMRVLAGDDDGDPIEVLGARALTVPRDRRVDRAMSARLRLPGGVLGTVHASMWSRRLLDMRAHVVGTRGEMRVFNYLMPHLPHRFTVSVGKRRRHEHLGEAARTPTYRLQLQAFADAIRLGRPPLTPAADAVPTLRVMDAIYRAAGLPLRGEATATR</sequence>
<gene>
    <name evidence="5" type="ORF">EHYA_07790</name>
</gene>
<reference evidence="5 6" key="1">
    <citation type="submission" date="2018-12" db="EMBL/GenBank/DDBJ databases">
        <title>Draft genome sequence of Embleya hyalina NBRC 13850T.</title>
        <authorList>
            <person name="Komaki H."/>
            <person name="Hosoyama A."/>
            <person name="Kimura A."/>
            <person name="Ichikawa N."/>
            <person name="Tamura T."/>
        </authorList>
    </citation>
    <scope>NUCLEOTIDE SEQUENCE [LARGE SCALE GENOMIC DNA]</scope>
    <source>
        <strain evidence="5 6">NBRC 13850</strain>
    </source>
</reference>
<evidence type="ECO:0000256" key="1">
    <source>
        <dbReference type="ARBA" id="ARBA00010928"/>
    </source>
</evidence>
<accession>A0A401YZJ2</accession>
<evidence type="ECO:0000259" key="3">
    <source>
        <dbReference type="Pfam" id="PF01408"/>
    </source>
</evidence>
<dbReference type="SUPFAM" id="SSF55347">
    <property type="entry name" value="Glyceraldehyde-3-phosphate dehydrogenase-like, C-terminal domain"/>
    <property type="match status" value="1"/>
</dbReference>
<proteinExistence type="inferred from homology"/>
<dbReference type="AlphaFoldDB" id="A0A401YZJ2"/>
<dbReference type="Pfam" id="PF22725">
    <property type="entry name" value="GFO_IDH_MocA_C3"/>
    <property type="match status" value="1"/>
</dbReference>
<dbReference type="GO" id="GO:0016491">
    <property type="term" value="F:oxidoreductase activity"/>
    <property type="evidence" value="ECO:0007669"/>
    <property type="project" value="UniProtKB-KW"/>
</dbReference>
<dbReference type="InterPro" id="IPR055170">
    <property type="entry name" value="GFO_IDH_MocA-like_dom"/>
</dbReference>
<name>A0A401YZJ2_9ACTN</name>
<evidence type="ECO:0000256" key="2">
    <source>
        <dbReference type="ARBA" id="ARBA00023002"/>
    </source>
</evidence>
<protein>
    <submittedName>
        <fullName evidence="5">Oxidoreductase</fullName>
    </submittedName>
</protein>
<dbReference type="PANTHER" id="PTHR22604">
    <property type="entry name" value="OXIDOREDUCTASES"/>
    <property type="match status" value="1"/>
</dbReference>
<dbReference type="Pfam" id="PF01408">
    <property type="entry name" value="GFO_IDH_MocA"/>
    <property type="match status" value="1"/>
</dbReference>
<dbReference type="InterPro" id="IPR050984">
    <property type="entry name" value="Gfo/Idh/MocA_domain"/>
</dbReference>
<evidence type="ECO:0000259" key="4">
    <source>
        <dbReference type="Pfam" id="PF22725"/>
    </source>
</evidence>
<dbReference type="InterPro" id="IPR036291">
    <property type="entry name" value="NAD(P)-bd_dom_sf"/>
</dbReference>
<organism evidence="5 6">
    <name type="scientific">Embleya hyalina</name>
    <dbReference type="NCBI Taxonomy" id="516124"/>
    <lineage>
        <taxon>Bacteria</taxon>
        <taxon>Bacillati</taxon>
        <taxon>Actinomycetota</taxon>
        <taxon>Actinomycetes</taxon>
        <taxon>Kitasatosporales</taxon>
        <taxon>Streptomycetaceae</taxon>
        <taxon>Embleya</taxon>
    </lineage>
</organism>
<dbReference type="GO" id="GO:0000166">
    <property type="term" value="F:nucleotide binding"/>
    <property type="evidence" value="ECO:0007669"/>
    <property type="project" value="InterPro"/>
</dbReference>
<keyword evidence="2" id="KW-0560">Oxidoreductase</keyword>
<dbReference type="SUPFAM" id="SSF51735">
    <property type="entry name" value="NAD(P)-binding Rossmann-fold domains"/>
    <property type="match status" value="1"/>
</dbReference>
<comment type="caution">
    <text evidence="5">The sequence shown here is derived from an EMBL/GenBank/DDBJ whole genome shotgun (WGS) entry which is preliminary data.</text>
</comment>